<dbReference type="Proteomes" id="UP000199001">
    <property type="component" value="Unassembled WGS sequence"/>
</dbReference>
<protein>
    <submittedName>
        <fullName evidence="4">Tetratricopeptide repeat-containing protein</fullName>
    </submittedName>
</protein>
<dbReference type="Pfam" id="PF13181">
    <property type="entry name" value="TPR_8"/>
    <property type="match status" value="1"/>
</dbReference>
<dbReference type="Pfam" id="PF14559">
    <property type="entry name" value="TPR_19"/>
    <property type="match status" value="1"/>
</dbReference>
<dbReference type="RefSeq" id="WP_176737304.1">
    <property type="nucleotide sequence ID" value="NZ_FMHZ01000002.1"/>
</dbReference>
<dbReference type="SMART" id="SM00028">
    <property type="entry name" value="TPR"/>
    <property type="match status" value="4"/>
</dbReference>
<keyword evidence="5" id="KW-1185">Reference proteome</keyword>
<sequence length="380" mass="40104">MSDAGIVAQERALALNGVGRHAEAAQVLRDALAEQPDHVGLLVALARCHRSMGQLASAMRLVDQALGVARAQEHLLAEKARILLAAGQAGYAAAAAQRALALAPQSWEAHALFAEALLTMGNPTRVVVARRHADTARQIRRDIPDVHLLDARIHLRMGRLRAAREACRQALVLDPAHEPALALMARMDASRDRVGRAARGYSDALTADPQAHGSAVAHEAVTAALCWRLFDAAALAGVGHWALFALVDAGRPGRLAVAAALLTVVAGAILPVWRRQPPAVRLQLRRQLGSASVVLCLALTAVALAGLVVSGLAPGRDTPAGGMAALLLVPAAAILAFRVWRQLKRRAVPMVRWVGYRIWTRLVARANAPAPAADAAPPTV</sequence>
<name>A0A1C6UNN4_9ACTN</name>
<evidence type="ECO:0000256" key="1">
    <source>
        <dbReference type="ARBA" id="ARBA00022737"/>
    </source>
</evidence>
<keyword evidence="3" id="KW-0472">Membrane</keyword>
<dbReference type="InterPro" id="IPR019734">
    <property type="entry name" value="TPR_rpt"/>
</dbReference>
<dbReference type="SUPFAM" id="SSF48452">
    <property type="entry name" value="TPR-like"/>
    <property type="match status" value="1"/>
</dbReference>
<feature type="transmembrane region" description="Helical" evidence="3">
    <location>
        <begin position="293"/>
        <end position="313"/>
    </location>
</feature>
<dbReference type="PANTHER" id="PTHR45586">
    <property type="entry name" value="TPR REPEAT-CONTAINING PROTEIN PA4667"/>
    <property type="match status" value="1"/>
</dbReference>
<feature type="transmembrane region" description="Helical" evidence="3">
    <location>
        <begin position="319"/>
        <end position="340"/>
    </location>
</feature>
<dbReference type="InterPro" id="IPR011990">
    <property type="entry name" value="TPR-like_helical_dom_sf"/>
</dbReference>
<dbReference type="PANTHER" id="PTHR45586:SF1">
    <property type="entry name" value="LIPOPOLYSACCHARIDE ASSEMBLY PROTEIN B"/>
    <property type="match status" value="1"/>
</dbReference>
<keyword evidence="2" id="KW-0802">TPR repeat</keyword>
<dbReference type="EMBL" id="FMHZ01000002">
    <property type="protein sequence ID" value="SCL55622.1"/>
    <property type="molecule type" value="Genomic_DNA"/>
</dbReference>
<organism evidence="4 5">
    <name type="scientific">Micromonospora citrea</name>
    <dbReference type="NCBI Taxonomy" id="47855"/>
    <lineage>
        <taxon>Bacteria</taxon>
        <taxon>Bacillati</taxon>
        <taxon>Actinomycetota</taxon>
        <taxon>Actinomycetes</taxon>
        <taxon>Micromonosporales</taxon>
        <taxon>Micromonosporaceae</taxon>
        <taxon>Micromonospora</taxon>
    </lineage>
</organism>
<feature type="transmembrane region" description="Helical" evidence="3">
    <location>
        <begin position="253"/>
        <end position="273"/>
    </location>
</feature>
<gene>
    <name evidence="4" type="ORF">GA0070606_2471</name>
</gene>
<dbReference type="AlphaFoldDB" id="A0A1C6UNN4"/>
<proteinExistence type="predicted"/>
<keyword evidence="3" id="KW-0812">Transmembrane</keyword>
<dbReference type="Gene3D" id="1.25.40.10">
    <property type="entry name" value="Tetratricopeptide repeat domain"/>
    <property type="match status" value="1"/>
</dbReference>
<keyword evidence="1" id="KW-0677">Repeat</keyword>
<accession>A0A1C6UNN4</accession>
<reference evidence="5" key="1">
    <citation type="submission" date="2016-06" db="EMBL/GenBank/DDBJ databases">
        <authorList>
            <person name="Varghese N."/>
            <person name="Submissions Spin"/>
        </authorList>
    </citation>
    <scope>NUCLEOTIDE SEQUENCE [LARGE SCALE GENOMIC DNA]</scope>
    <source>
        <strain evidence="5">DSM 43903</strain>
    </source>
</reference>
<evidence type="ECO:0000256" key="3">
    <source>
        <dbReference type="SAM" id="Phobius"/>
    </source>
</evidence>
<evidence type="ECO:0000313" key="5">
    <source>
        <dbReference type="Proteomes" id="UP000199001"/>
    </source>
</evidence>
<dbReference type="STRING" id="47855.GA0070606_2471"/>
<dbReference type="InterPro" id="IPR051012">
    <property type="entry name" value="CellSynth/LPSAsmb/PSIAsmb"/>
</dbReference>
<evidence type="ECO:0000256" key="2">
    <source>
        <dbReference type="ARBA" id="ARBA00022803"/>
    </source>
</evidence>
<keyword evidence="3" id="KW-1133">Transmembrane helix</keyword>
<evidence type="ECO:0000313" key="4">
    <source>
        <dbReference type="EMBL" id="SCL55622.1"/>
    </source>
</evidence>